<accession>A0A016AFL6</accession>
<comment type="caution">
    <text evidence="1">The sequence shown here is derived from an EMBL/GenBank/DDBJ whole genome shotgun (WGS) entry which is preliminary data.</text>
</comment>
<sequence>MSTQGHQALSIALYGDSRPLKRPVIFILGINALVRFLY</sequence>
<organism evidence="1 2">
    <name type="scientific">Bacteroides fragilis str. 2-F-2 #4</name>
    <dbReference type="NCBI Taxonomy" id="1339280"/>
    <lineage>
        <taxon>Bacteria</taxon>
        <taxon>Pseudomonadati</taxon>
        <taxon>Bacteroidota</taxon>
        <taxon>Bacteroidia</taxon>
        <taxon>Bacteroidales</taxon>
        <taxon>Bacteroidaceae</taxon>
        <taxon>Bacteroides</taxon>
    </lineage>
</organism>
<gene>
    <name evidence="1" type="ORF">M076_1089</name>
</gene>
<dbReference type="AlphaFoldDB" id="A0A016AFL6"/>
<dbReference type="EMBL" id="JGDM01000020">
    <property type="protein sequence ID" value="EXZ45734.1"/>
    <property type="molecule type" value="Genomic_DNA"/>
</dbReference>
<protein>
    <submittedName>
        <fullName evidence="1">Uncharacterized protein</fullName>
    </submittedName>
</protein>
<name>A0A016AFL6_BACFG</name>
<evidence type="ECO:0000313" key="2">
    <source>
        <dbReference type="Proteomes" id="UP000022272"/>
    </source>
</evidence>
<reference evidence="1 2" key="1">
    <citation type="submission" date="2014-02" db="EMBL/GenBank/DDBJ databases">
        <authorList>
            <person name="Sears C."/>
            <person name="Carroll K."/>
            <person name="Sack B.R."/>
            <person name="Qadri F."/>
            <person name="Myers L.L."/>
            <person name="Chung G.-T."/>
            <person name="Escheverria P."/>
            <person name="Fraser C.M."/>
            <person name="Sadzewicz L."/>
            <person name="Shefchek K.A."/>
            <person name="Tallon L."/>
            <person name="Das S.P."/>
            <person name="Daugherty S."/>
            <person name="Mongodin E.F."/>
        </authorList>
    </citation>
    <scope>NUCLEOTIDE SEQUENCE [LARGE SCALE GENOMIC DNA]</scope>
    <source>
        <strain evidence="1 2">2-F-2 #4</strain>
    </source>
</reference>
<dbReference type="PATRIC" id="fig|1339280.3.peg.1056"/>
<dbReference type="Proteomes" id="UP000022272">
    <property type="component" value="Unassembled WGS sequence"/>
</dbReference>
<proteinExistence type="predicted"/>
<evidence type="ECO:0000313" key="1">
    <source>
        <dbReference type="EMBL" id="EXZ45734.1"/>
    </source>
</evidence>